<name>A0A1L0EG72_9GAMM</name>
<dbReference type="InterPro" id="IPR014832">
    <property type="entry name" value="TnsA_C"/>
</dbReference>
<reference evidence="3 4" key="1">
    <citation type="submission" date="2016-11" db="EMBL/GenBank/DDBJ databases">
        <authorList>
            <person name="Jaros S."/>
            <person name="Januszkiewicz K."/>
            <person name="Wedrychowicz H."/>
        </authorList>
    </citation>
    <scope>NUCLEOTIDE SEQUENCE [LARGE SCALE GENOMIC DNA]</scope>
    <source>
        <strain evidence="3">NVI 5450</strain>
    </source>
</reference>
<gene>
    <name evidence="3" type="ORF">NVI5450_2726</name>
</gene>
<dbReference type="InterPro" id="IPR011856">
    <property type="entry name" value="tRNA_endonuc-like_dom_sf"/>
</dbReference>
<dbReference type="Gene3D" id="3.40.1350.10">
    <property type="match status" value="1"/>
</dbReference>
<dbReference type="InterPro" id="IPR014833">
    <property type="entry name" value="TnsA_N"/>
</dbReference>
<dbReference type="RefSeq" id="WP_075518275.1">
    <property type="nucleotide sequence ID" value="NZ_FPLD01000069.1"/>
</dbReference>
<evidence type="ECO:0008006" key="5">
    <source>
        <dbReference type="Google" id="ProtNLM"/>
    </source>
</evidence>
<organism evidence="3 4">
    <name type="scientific">Moritella viscosa</name>
    <dbReference type="NCBI Taxonomy" id="80854"/>
    <lineage>
        <taxon>Bacteria</taxon>
        <taxon>Pseudomonadati</taxon>
        <taxon>Pseudomonadota</taxon>
        <taxon>Gammaproteobacteria</taxon>
        <taxon>Alteromonadales</taxon>
        <taxon>Moritellaceae</taxon>
        <taxon>Moritella</taxon>
    </lineage>
</organism>
<dbReference type="OrthoDB" id="881413at2"/>
<evidence type="ECO:0000313" key="3">
    <source>
        <dbReference type="EMBL" id="SGZ03969.1"/>
    </source>
</evidence>
<dbReference type="Proteomes" id="UP000183794">
    <property type="component" value="Unassembled WGS sequence"/>
</dbReference>
<evidence type="ECO:0000259" key="2">
    <source>
        <dbReference type="Pfam" id="PF08722"/>
    </source>
</evidence>
<sequence>MSVRTVPKNYRNLTGLAHSKKAENAFFESTLERDFLTIIEFDSNVQSYDVQPVRINWIDPQEKPRTYTPDVLIQYQPSSCSFSSSDTILCEVKYRSDIKQNWQELKPKFKAAIKYAKANGWRFKIFTEHEIRTSFMENARFLQPYLNQPLDESHEALLLDKLRSMRECSIESLIKAIFNDKWAQAELIQSIWFLVGSRRIETDLSSPLTMSSRIWLRI</sequence>
<accession>A0A1L0EG72</accession>
<evidence type="ECO:0000313" key="4">
    <source>
        <dbReference type="Proteomes" id="UP000183794"/>
    </source>
</evidence>
<evidence type="ECO:0000259" key="1">
    <source>
        <dbReference type="Pfam" id="PF08721"/>
    </source>
</evidence>
<dbReference type="GO" id="GO:0003676">
    <property type="term" value="F:nucleic acid binding"/>
    <property type="evidence" value="ECO:0007669"/>
    <property type="project" value="InterPro"/>
</dbReference>
<feature type="domain" description="TnsA endonuclease C-terminal" evidence="1">
    <location>
        <begin position="130"/>
        <end position="204"/>
    </location>
</feature>
<protein>
    <recommendedName>
        <fullName evidence="5">Heteromeric transposase endonuclease subunit TnsA</fullName>
    </recommendedName>
</protein>
<dbReference type="AlphaFoldDB" id="A0A1L0EG72"/>
<feature type="domain" description="TnsA endonuclease N-terminal" evidence="2">
    <location>
        <begin position="42"/>
        <end position="128"/>
    </location>
</feature>
<dbReference type="Pfam" id="PF08722">
    <property type="entry name" value="Tn7_TnsA-like_N"/>
    <property type="match status" value="1"/>
</dbReference>
<dbReference type="Pfam" id="PF08721">
    <property type="entry name" value="Tn7_Tnp_TnsA_C"/>
    <property type="match status" value="1"/>
</dbReference>
<proteinExistence type="predicted"/>
<dbReference type="EMBL" id="FPLD01000069">
    <property type="protein sequence ID" value="SGZ03969.1"/>
    <property type="molecule type" value="Genomic_DNA"/>
</dbReference>